<evidence type="ECO:0000256" key="15">
    <source>
        <dbReference type="ARBA" id="ARBA00049244"/>
    </source>
</evidence>
<evidence type="ECO:0000256" key="12">
    <source>
        <dbReference type="ARBA" id="ARBA00023125"/>
    </source>
</evidence>
<gene>
    <name evidence="16" type="primary">polC</name>
    <name evidence="19" type="ordered locus">Metok_0703</name>
</gene>
<feature type="region of interest" description="Disordered" evidence="17">
    <location>
        <begin position="283"/>
        <end position="305"/>
    </location>
</feature>
<dbReference type="SUPFAM" id="SSF55608">
    <property type="entry name" value="Homing endonucleases"/>
    <property type="match status" value="1"/>
</dbReference>
<comment type="function">
    <text evidence="14 16">Possesses two activities: a DNA synthesis (polymerase) and an exonucleolytic activity that degrades single-stranded DNA in the 3'- to 5'-direction. Has a template-primer preference which is characteristic of a replicative DNA polymerase.</text>
</comment>
<dbReference type="Pfam" id="PF14528">
    <property type="entry name" value="LAGLIDADG_3"/>
    <property type="match status" value="1"/>
</dbReference>
<dbReference type="Pfam" id="PF24846">
    <property type="entry name" value="PolC_DP2_cat"/>
    <property type="match status" value="2"/>
</dbReference>
<organism evidence="19 20">
    <name type="scientific">Methanothermococcus okinawensis (strain DSM 14208 / JCM 11175 / IH1)</name>
    <dbReference type="NCBI Taxonomy" id="647113"/>
    <lineage>
        <taxon>Archaea</taxon>
        <taxon>Methanobacteriati</taxon>
        <taxon>Methanobacteriota</taxon>
        <taxon>Methanomada group</taxon>
        <taxon>Methanococci</taxon>
        <taxon>Methanococcales</taxon>
        <taxon>Methanococcaceae</taxon>
        <taxon>Methanothermococcus</taxon>
    </lineage>
</organism>
<dbReference type="SMART" id="SM00306">
    <property type="entry name" value="HintN"/>
    <property type="match status" value="1"/>
</dbReference>
<dbReference type="STRING" id="647113.Metok_0703"/>
<dbReference type="KEGG" id="mok:Metok_0703"/>
<keyword evidence="9 16" id="KW-0269">Exonuclease</keyword>
<dbReference type="InterPro" id="IPR016033">
    <property type="entry name" value="PolC_DP2_N"/>
</dbReference>
<keyword evidence="5 16" id="KW-0235">DNA replication</keyword>
<dbReference type="PANTHER" id="PTHR42210:SF1">
    <property type="entry name" value="DNA POLYMERASE II LARGE SUBUNIT"/>
    <property type="match status" value="1"/>
</dbReference>
<keyword evidence="12 16" id="KW-0238">DNA-binding</keyword>
<dbReference type="GO" id="GO:0008310">
    <property type="term" value="F:single-stranded DNA 3'-5' DNA exonuclease activity"/>
    <property type="evidence" value="ECO:0007669"/>
    <property type="project" value="UniProtKB-EC"/>
</dbReference>
<evidence type="ECO:0000256" key="5">
    <source>
        <dbReference type="ARBA" id="ARBA00022705"/>
    </source>
</evidence>
<dbReference type="OrthoDB" id="7529at2157"/>
<dbReference type="HAMAP" id="MF_00324">
    <property type="entry name" value="DNApol_II_L_arch"/>
    <property type="match status" value="1"/>
</dbReference>
<dbReference type="PROSITE" id="PS50818">
    <property type="entry name" value="INTEIN_C_TER"/>
    <property type="match status" value="1"/>
</dbReference>
<comment type="catalytic activity">
    <reaction evidence="16">
        <text>Exonucleolytic cleavage in the 3'- to 5'-direction to yield nucleoside 5'-phosphates.</text>
        <dbReference type="EC" id="3.1.11.1"/>
    </reaction>
</comment>
<evidence type="ECO:0000256" key="2">
    <source>
        <dbReference type="ARBA" id="ARBA00011315"/>
    </source>
</evidence>
<dbReference type="NCBIfam" id="TIGR01445">
    <property type="entry name" value="intein_Nterm"/>
    <property type="match status" value="1"/>
</dbReference>
<dbReference type="PRINTS" id="PR00379">
    <property type="entry name" value="INTEIN"/>
</dbReference>
<keyword evidence="10 16" id="KW-0239">DNA-directed DNA polymerase</keyword>
<dbReference type="EC" id="2.7.7.7" evidence="16"/>
<evidence type="ECO:0000256" key="14">
    <source>
        <dbReference type="ARBA" id="ARBA00025068"/>
    </source>
</evidence>
<dbReference type="Proteomes" id="UP000009296">
    <property type="component" value="Chromosome"/>
</dbReference>
<evidence type="ECO:0000259" key="18">
    <source>
        <dbReference type="PROSITE" id="PS50819"/>
    </source>
</evidence>
<dbReference type="InterPro" id="IPR056171">
    <property type="entry name" value="PolC_DP2_central_dom"/>
</dbReference>
<keyword evidence="4 16" id="KW-0548">Nucleotidyltransferase</keyword>
<evidence type="ECO:0000313" key="20">
    <source>
        <dbReference type="Proteomes" id="UP000009296"/>
    </source>
</evidence>
<dbReference type="SUPFAM" id="SSF51294">
    <property type="entry name" value="Hedgehog/intein (Hint) domain"/>
    <property type="match status" value="1"/>
</dbReference>
<evidence type="ECO:0000256" key="4">
    <source>
        <dbReference type="ARBA" id="ARBA00022695"/>
    </source>
</evidence>
<accession>F8AM05</accession>
<proteinExistence type="inferred from homology"/>
<comment type="subunit">
    <text evidence="2 16">Heterodimer of a large subunit and a small subunit.</text>
</comment>
<dbReference type="GO" id="GO:0003887">
    <property type="term" value="F:DNA-directed DNA polymerase activity"/>
    <property type="evidence" value="ECO:0007669"/>
    <property type="project" value="UniProtKB-UniRule"/>
</dbReference>
<dbReference type="InterPro" id="IPR004475">
    <property type="entry name" value="PolC_DP2"/>
</dbReference>
<keyword evidence="7 16" id="KW-0378">Hydrolase</keyword>
<feature type="compositionally biased region" description="Acidic residues" evidence="17">
    <location>
        <begin position="290"/>
        <end position="305"/>
    </location>
</feature>
<dbReference type="GO" id="GO:0004519">
    <property type="term" value="F:endonuclease activity"/>
    <property type="evidence" value="ECO:0007669"/>
    <property type="project" value="InterPro"/>
</dbReference>
<evidence type="ECO:0000256" key="7">
    <source>
        <dbReference type="ARBA" id="ARBA00022801"/>
    </source>
</evidence>
<dbReference type="Pfam" id="PF24844">
    <property type="entry name" value="PolC_DP2_central"/>
    <property type="match status" value="2"/>
</dbReference>
<dbReference type="Pfam" id="PF03833">
    <property type="entry name" value="PolC_DP2_N"/>
    <property type="match status" value="1"/>
</dbReference>
<keyword evidence="3 16" id="KW-0808">Transferase</keyword>
<comment type="similarity">
    <text evidence="1 16">Belongs to the archaeal DNA polymerase II family.</text>
</comment>
<dbReference type="PROSITE" id="PS50819">
    <property type="entry name" value="INTEIN_ENDONUCLEASE"/>
    <property type="match status" value="1"/>
</dbReference>
<evidence type="ECO:0000256" key="16">
    <source>
        <dbReference type="HAMAP-Rule" id="MF_00324"/>
    </source>
</evidence>
<dbReference type="RefSeq" id="WP_013866866.1">
    <property type="nucleotide sequence ID" value="NC_015636.1"/>
</dbReference>
<protein>
    <recommendedName>
        <fullName evidence="16">DNA polymerase II large subunit</fullName>
        <shortName evidence="16">Pol II</shortName>
        <ecNumber evidence="16">2.7.7.7</ecNumber>
    </recommendedName>
    <alternativeName>
        <fullName evidence="16">Exodeoxyribonuclease large subunit</fullName>
        <ecNumber evidence="16">3.1.11.1</ecNumber>
    </alternativeName>
</protein>
<evidence type="ECO:0000313" key="19">
    <source>
        <dbReference type="EMBL" id="AEH06680.1"/>
    </source>
</evidence>
<evidence type="ECO:0000256" key="17">
    <source>
        <dbReference type="SAM" id="MobiDB-lite"/>
    </source>
</evidence>
<dbReference type="PROSITE" id="PS50817">
    <property type="entry name" value="INTEIN_N_TER"/>
    <property type="match status" value="1"/>
</dbReference>
<keyword evidence="6 16" id="KW-0540">Nuclease</keyword>
<keyword evidence="20" id="KW-1185">Reference proteome</keyword>
<dbReference type="InterPro" id="IPR004042">
    <property type="entry name" value="Intein_endonuc_central"/>
</dbReference>
<feature type="domain" description="DOD-type homing endonuclease" evidence="18">
    <location>
        <begin position="1189"/>
        <end position="1324"/>
    </location>
</feature>
<dbReference type="GO" id="GO:0003677">
    <property type="term" value="F:DNA binding"/>
    <property type="evidence" value="ECO:0007669"/>
    <property type="project" value="UniProtKB-UniRule"/>
</dbReference>
<dbReference type="eggNOG" id="arCOG04447">
    <property type="taxonomic scope" value="Archaea"/>
</dbReference>
<dbReference type="NCBIfam" id="TIGR00354">
    <property type="entry name" value="polC"/>
    <property type="match status" value="1"/>
</dbReference>
<evidence type="ECO:0000256" key="8">
    <source>
        <dbReference type="ARBA" id="ARBA00022813"/>
    </source>
</evidence>
<dbReference type="NCBIfam" id="NF011303">
    <property type="entry name" value="PRK14715.1"/>
    <property type="match status" value="1"/>
</dbReference>
<dbReference type="eggNOG" id="arCOG03147">
    <property type="taxonomic scope" value="Archaea"/>
</dbReference>
<keyword evidence="8" id="KW-0068">Autocatalytic cleavage</keyword>
<sequence>MFHVSSSKDMECYFKNILDNVKKIYDIAEECRKKGYDPTDFVEVPLAKDMADRVEGLVGPKGVSGRIRELVSELGKEPAALEIAKEIVEGKFGNEGTMEELAEQAVRTALAIITEGIVAAPLEGIAHVKIKNNRDGSKYLAIYFAGPIRSAGGTAQALSVLVGDYVRKNMNLNRYMPNEDEVERYVEEVDLYQSEVGSFQYSPKPDEIRTAVKNIPIEITGEATDDVEVSGHRDLDRVETNQIRGGALLALVEGVLLKAPKILRHVDKLGIEGWDWLKELKGKKAKENENENEEDNLEDNDNNDIDEEEFEEYSKLYDDIEIEAITKYIGEVIAGRPVFAHPSKEGGFRLRYGRSRNTGFATDGFHPALMYLVDDFMAVGTQLKTERPGKATCVVPVDSIEPPIVKLKNGNVMRIDTIEKALEYRDSVEEILFLGDILINFGDFLENNHPILPSSWCEEWYEKILISKNIEYNKEYINNPDPKKAVKFAIKTGTPLHPRYTYYWHDVSKEDILLLRNWLLSGYLKREEGHDIWVVPYNSKDEKHIKSKRILELIGCCHKVITNKNITDTDKINNKEKTNNKGNINNIFNKFIVINEYYPLLYSLGFDVEKNQDLANTNNINNTNNNTNNTNNIKNNNINNIDEIFNKSKNSMHFINLLAPFEIKRKAYIYVGARMGRPEKAAPRKMKPPVNGLFPIGNAGNVVRLINKAVEEGKTDTIDISYGKCPKCGKISLYNRCPFCGTPVKLSGPNRIELPLKDYWYKALENLKINKPGDVKCIKGMTSKDKVVEPLEKAILRAMNNVFVFKDGTMRFDCTDVPITHFKPCEINVSVEKLKELGYDKDIYGNPITNENQVIELKVQDIIIPTSCAEYFVNATKFIDDLLEKFYKTDRFYNVKNKEDLIGHLVIGMAPHTSAGMVGRIIGYCKANVGYAHPYFHASKRRNCFPPNTTVLVNINGEVKRITIEELYNLYDNEYYENNAYIKNKPKNNLNIKVYSFDTLNKKMVLTDIEEVLKIPSPNHLINIELDTGRSFETTPDHPVMIYNEKEDKFIKKNAMDVEENDLMLIPKLDFGEENIEYIDLLEELSKDEYKNIWELIRVRGISDWIINNIPKDCLKEREKEKTNKGKEKLIKNITKYIKQDTIPLDSLLKILKNAELNISAVPKDIFIAVKRDRVNIKRIIKIEPLLKIIGYYLAEGYVRKTSSVYQLNFSNYDEEVNKDIKNSLIEAFGDGFGIYERDGKITVGSRIIYLLFTEILKTGTNAHNKRVPSFIFKLPKEKVKLMLSAYFTGDGSAIKTRPIVVIYSANKKLLEDVDTLMISKFGLYGNWGVDKNANGRNGNVVMKYHEKRGTEIPKSTVYRIDYNGIQAMKYFENIGFTSSKKQNIYELHLHRNFKIKKGLKKHGFIVKVRNKTIIKAKDEFVYSLNAKKYHNLVINLNIQIHNCDGDEDGIFLLLDAFLNFSKRFLPDKRGGQMDAPLVLTTLLDPKEVDGEVHNMDTVWEYPLEFYEKTLEMPSPKEVKELIETVEDRLGKPSQYEGIGYTHETSRVDAGPLVCAYKTLGSMLEKTEAQLAVAKKIRATDERDVAEKVIQSHFVPDLIGNLRAFSRQGVRCKCGAKFRRVPLRGVCPKCGSKLILTVSKGAVEKYMKVSQKMAEKYNASDYIKQRLELIKEGIDNLFENDKNKQVKIEDFFKVNK</sequence>
<dbReference type="InterPro" id="IPR006141">
    <property type="entry name" value="Intein_N"/>
</dbReference>
<dbReference type="InterPro" id="IPR006142">
    <property type="entry name" value="INTEIN"/>
</dbReference>
<dbReference type="EMBL" id="CP002792">
    <property type="protein sequence ID" value="AEH06680.1"/>
    <property type="molecule type" value="Genomic_DNA"/>
</dbReference>
<dbReference type="InterPro" id="IPR003587">
    <property type="entry name" value="Hint_dom_N"/>
</dbReference>
<evidence type="ECO:0000256" key="9">
    <source>
        <dbReference type="ARBA" id="ARBA00022839"/>
    </source>
</evidence>
<dbReference type="PANTHER" id="PTHR42210">
    <property type="entry name" value="DNA POLYMERASE II LARGE SUBUNIT"/>
    <property type="match status" value="1"/>
</dbReference>
<dbReference type="CDD" id="cd00081">
    <property type="entry name" value="Hint"/>
    <property type="match status" value="1"/>
</dbReference>
<keyword evidence="13 16" id="KW-0511">Multifunctional enzyme</keyword>
<dbReference type="Gene3D" id="3.10.28.10">
    <property type="entry name" value="Homing endonucleases"/>
    <property type="match status" value="1"/>
</dbReference>
<dbReference type="InterPro" id="IPR030934">
    <property type="entry name" value="Intein_C"/>
</dbReference>
<dbReference type="InterPro" id="IPR036844">
    <property type="entry name" value="Hint_dom_sf"/>
</dbReference>
<evidence type="ECO:0000256" key="3">
    <source>
        <dbReference type="ARBA" id="ARBA00022679"/>
    </source>
</evidence>
<evidence type="ECO:0000256" key="11">
    <source>
        <dbReference type="ARBA" id="ARBA00023000"/>
    </source>
</evidence>
<reference evidence="19" key="1">
    <citation type="submission" date="2011-05" db="EMBL/GenBank/DDBJ databases">
        <title>Complete sequence of chromosome of Methanothermococcus okinawensis IH1.</title>
        <authorList>
            <consortium name="US DOE Joint Genome Institute"/>
            <person name="Lucas S."/>
            <person name="Han J."/>
            <person name="Lapidus A."/>
            <person name="Cheng J.-F."/>
            <person name="Goodwin L."/>
            <person name="Pitluck S."/>
            <person name="Peters L."/>
            <person name="Mikhailova N."/>
            <person name="Held B."/>
            <person name="Han C."/>
            <person name="Tapia R."/>
            <person name="Land M."/>
            <person name="Hauser L."/>
            <person name="Kyrpides N."/>
            <person name="Ivanova N."/>
            <person name="Pagani I."/>
            <person name="Sieprawska-Lupa M."/>
            <person name="Takai K."/>
            <person name="Miyazaki J."/>
            <person name="Whitman W."/>
            <person name="Woyke T."/>
        </authorList>
    </citation>
    <scope>NUCLEOTIDE SEQUENCE [LARGE SCALE GENOMIC DNA]</scope>
    <source>
        <strain evidence="19">IH1</strain>
    </source>
</reference>
<dbReference type="GO" id="GO:0006308">
    <property type="term" value="P:DNA catabolic process"/>
    <property type="evidence" value="ECO:0007669"/>
    <property type="project" value="UniProtKB-UniRule"/>
</dbReference>
<dbReference type="GeneID" id="10772840"/>
<dbReference type="Gene3D" id="2.170.16.10">
    <property type="entry name" value="Hedgehog/Intein (Hint) domain"/>
    <property type="match status" value="1"/>
</dbReference>
<evidence type="ECO:0000256" key="10">
    <source>
        <dbReference type="ARBA" id="ARBA00022932"/>
    </source>
</evidence>
<dbReference type="InterPro" id="IPR056172">
    <property type="entry name" value="PolC_DP2_cat_dom"/>
</dbReference>
<dbReference type="GO" id="GO:0006261">
    <property type="term" value="P:DNA-templated DNA replication"/>
    <property type="evidence" value="ECO:0007669"/>
    <property type="project" value="UniProtKB-UniRule"/>
</dbReference>
<evidence type="ECO:0000256" key="6">
    <source>
        <dbReference type="ARBA" id="ARBA00022722"/>
    </source>
</evidence>
<keyword evidence="11" id="KW-0651">Protein splicing</keyword>
<evidence type="ECO:0000256" key="13">
    <source>
        <dbReference type="ARBA" id="ARBA00023268"/>
    </source>
</evidence>
<dbReference type="InterPro" id="IPR004860">
    <property type="entry name" value="LAGLIDADG_dom"/>
</dbReference>
<dbReference type="HOGENOM" id="CLU_001154_0_0_2"/>
<comment type="catalytic activity">
    <reaction evidence="15 16">
        <text>DNA(n) + a 2'-deoxyribonucleoside 5'-triphosphate = DNA(n+1) + diphosphate</text>
        <dbReference type="Rhea" id="RHEA:22508"/>
        <dbReference type="Rhea" id="RHEA-COMP:17339"/>
        <dbReference type="Rhea" id="RHEA-COMP:17340"/>
        <dbReference type="ChEBI" id="CHEBI:33019"/>
        <dbReference type="ChEBI" id="CHEBI:61560"/>
        <dbReference type="ChEBI" id="CHEBI:173112"/>
        <dbReference type="EC" id="2.7.7.7"/>
    </reaction>
</comment>
<evidence type="ECO:0000256" key="1">
    <source>
        <dbReference type="ARBA" id="ARBA00011053"/>
    </source>
</evidence>
<dbReference type="EC" id="3.1.11.1" evidence="16"/>
<dbReference type="GO" id="GO:0016539">
    <property type="term" value="P:intein-mediated protein splicing"/>
    <property type="evidence" value="ECO:0007669"/>
    <property type="project" value="InterPro"/>
</dbReference>
<dbReference type="InterPro" id="IPR027434">
    <property type="entry name" value="Homing_endonucl"/>
</dbReference>
<name>F8AM05_METOI</name>